<evidence type="ECO:0000313" key="3">
    <source>
        <dbReference type="Proteomes" id="UP000076023"/>
    </source>
</evidence>
<dbReference type="EMBL" id="BDCO01000003">
    <property type="protein sequence ID" value="GAT35175.1"/>
    <property type="molecule type" value="Genomic_DNA"/>
</dbReference>
<dbReference type="Gene3D" id="3.90.1200.10">
    <property type="match status" value="1"/>
</dbReference>
<gene>
    <name evidence="2" type="ORF">TSACC_3239</name>
</gene>
<sequence>MSTRTGIYYWKCDRPAAFHGTDGAAAGGELTMAAQLERSLRNRFGDDGICVRSAGGQGNHRTYLAEMGATPAFIRVEDGPEHDDYFDVEAVILDEIRARQIPAPLHLGSDTSREQTSFAWQVLERIQAPDLNQLLKAGRLPLEQLAGKIGELVACWQGIAPTGFGPLDASEARRTCALQGLHSDYPAYFYLNLERHLSFLADKEFLTSGCVREILAEVQEHEKLLYLEEGCLVHKDLALWNILGTTTEILAVIDWDDAISGDPLDDISLLACFYGGSVIRGALDGYSAVRPLPTEYRRRFWLHLLRNMLVKAVIRVGAGYFDRKADFFLIGPGANGQDLRSFTLQRIQEAVNGLRNDIDPGHL</sequence>
<dbReference type="GO" id="GO:0016301">
    <property type="term" value="F:kinase activity"/>
    <property type="evidence" value="ECO:0007669"/>
    <property type="project" value="UniProtKB-KW"/>
</dbReference>
<dbReference type="PANTHER" id="PTHR21310">
    <property type="entry name" value="AMINOGLYCOSIDE PHOSPHOTRANSFERASE-RELATED-RELATED"/>
    <property type="match status" value="1"/>
</dbReference>
<dbReference type="AlphaFoldDB" id="A0A146GC68"/>
<keyword evidence="2" id="KW-0808">Transferase</keyword>
<reference evidence="3" key="1">
    <citation type="journal article" date="2017" name="Genome Announc.">
        <title>Draft Genome Sequence of Terrimicrobium sacchariphilum NM-5T, a Facultative Anaerobic Soil Bacterium of the Class Spartobacteria.</title>
        <authorList>
            <person name="Qiu Y.L."/>
            <person name="Tourlousse D.M."/>
            <person name="Matsuura N."/>
            <person name="Ohashi A."/>
            <person name="Sekiguchi Y."/>
        </authorList>
    </citation>
    <scope>NUCLEOTIDE SEQUENCE [LARGE SCALE GENOMIC DNA]</scope>
    <source>
        <strain evidence="3">NM-5</strain>
    </source>
</reference>
<dbReference type="Pfam" id="PF01636">
    <property type="entry name" value="APH"/>
    <property type="match status" value="1"/>
</dbReference>
<dbReference type="STRING" id="690879.TSACC_3239"/>
<dbReference type="RefSeq" id="WP_075081010.1">
    <property type="nucleotide sequence ID" value="NZ_BDCO01000003.1"/>
</dbReference>
<accession>A0A146GC68</accession>
<name>A0A146GC68_TERSA</name>
<dbReference type="SUPFAM" id="SSF56112">
    <property type="entry name" value="Protein kinase-like (PK-like)"/>
    <property type="match status" value="1"/>
</dbReference>
<evidence type="ECO:0000313" key="2">
    <source>
        <dbReference type="EMBL" id="GAT35175.1"/>
    </source>
</evidence>
<dbReference type="InterPro" id="IPR051678">
    <property type="entry name" value="AGP_Transferase"/>
</dbReference>
<protein>
    <submittedName>
        <fullName evidence="2">Predicted kinase, aminoglycoside phosphotransferase (APT) family</fullName>
    </submittedName>
</protein>
<comment type="caution">
    <text evidence="2">The sequence shown here is derived from an EMBL/GenBank/DDBJ whole genome shotgun (WGS) entry which is preliminary data.</text>
</comment>
<proteinExistence type="predicted"/>
<feature type="domain" description="Aminoglycoside phosphotransferase" evidence="1">
    <location>
        <begin position="58"/>
        <end position="291"/>
    </location>
</feature>
<dbReference type="InterPro" id="IPR011009">
    <property type="entry name" value="Kinase-like_dom_sf"/>
</dbReference>
<organism evidence="2 3">
    <name type="scientific">Terrimicrobium sacchariphilum</name>
    <dbReference type="NCBI Taxonomy" id="690879"/>
    <lineage>
        <taxon>Bacteria</taxon>
        <taxon>Pseudomonadati</taxon>
        <taxon>Verrucomicrobiota</taxon>
        <taxon>Terrimicrobiia</taxon>
        <taxon>Terrimicrobiales</taxon>
        <taxon>Terrimicrobiaceae</taxon>
        <taxon>Terrimicrobium</taxon>
    </lineage>
</organism>
<keyword evidence="2" id="KW-0418">Kinase</keyword>
<evidence type="ECO:0000259" key="1">
    <source>
        <dbReference type="Pfam" id="PF01636"/>
    </source>
</evidence>
<dbReference type="InterPro" id="IPR002575">
    <property type="entry name" value="Aminoglycoside_PTrfase"/>
</dbReference>
<dbReference type="OrthoDB" id="187119at2"/>
<dbReference type="InParanoid" id="A0A146GC68"/>
<keyword evidence="3" id="KW-1185">Reference proteome</keyword>
<dbReference type="Proteomes" id="UP000076023">
    <property type="component" value="Unassembled WGS sequence"/>
</dbReference>